<evidence type="ECO:0000313" key="2">
    <source>
        <dbReference type="Proteomes" id="UP001501352"/>
    </source>
</evidence>
<reference evidence="1 2" key="1">
    <citation type="journal article" date="2019" name="Int. J. Syst. Evol. Microbiol.">
        <title>The Global Catalogue of Microorganisms (GCM) 10K type strain sequencing project: providing services to taxonomists for standard genome sequencing and annotation.</title>
        <authorList>
            <consortium name="The Broad Institute Genomics Platform"/>
            <consortium name="The Broad Institute Genome Sequencing Center for Infectious Disease"/>
            <person name="Wu L."/>
            <person name="Ma J."/>
        </authorList>
    </citation>
    <scope>NUCLEOTIDE SEQUENCE [LARGE SCALE GENOMIC DNA]</scope>
    <source>
        <strain evidence="1 2">JCM 12928</strain>
    </source>
</reference>
<protein>
    <submittedName>
        <fullName evidence="1">Uncharacterized protein</fullName>
    </submittedName>
</protein>
<organism evidence="1 2">
    <name type="scientific">Brevundimonas kwangchunensis</name>
    <dbReference type="NCBI Taxonomy" id="322163"/>
    <lineage>
        <taxon>Bacteria</taxon>
        <taxon>Pseudomonadati</taxon>
        <taxon>Pseudomonadota</taxon>
        <taxon>Alphaproteobacteria</taxon>
        <taxon>Caulobacterales</taxon>
        <taxon>Caulobacteraceae</taxon>
        <taxon>Brevundimonas</taxon>
    </lineage>
</organism>
<proteinExistence type="predicted"/>
<dbReference type="Proteomes" id="UP001501352">
    <property type="component" value="Unassembled WGS sequence"/>
</dbReference>
<dbReference type="EMBL" id="BAAAGA010000005">
    <property type="protein sequence ID" value="GAA0623871.1"/>
    <property type="molecule type" value="Genomic_DNA"/>
</dbReference>
<comment type="caution">
    <text evidence="1">The sequence shown here is derived from an EMBL/GenBank/DDBJ whole genome shotgun (WGS) entry which is preliminary data.</text>
</comment>
<accession>A0ABN1GYU6</accession>
<name>A0ABN1GYU6_9CAUL</name>
<evidence type="ECO:0000313" key="1">
    <source>
        <dbReference type="EMBL" id="GAA0623871.1"/>
    </source>
</evidence>
<sequence>MNRPTLTFVEAGRPFCASLYPEICNEWRSAVSKTKAALSMCLAAALTAASLATPAIAGVPRSGPVINAPPMAVWCRAQLATANHYLEQYLATGDDSYYALYAEAFAAYNLNCNY</sequence>
<keyword evidence="2" id="KW-1185">Reference proteome</keyword>
<gene>
    <name evidence="1" type="ORF">GCM10009422_20150</name>
</gene>